<accession>A0ABY8QT56</accession>
<dbReference type="Proteomes" id="UP001209083">
    <property type="component" value="Chromosome"/>
</dbReference>
<name>A0ABY8QT56_9MICO</name>
<evidence type="ECO:0000313" key="1">
    <source>
        <dbReference type="EMBL" id="WGW11611.1"/>
    </source>
</evidence>
<organism evidence="1 2">
    <name type="scientific">Saxibacter everestensis</name>
    <dbReference type="NCBI Taxonomy" id="2909229"/>
    <lineage>
        <taxon>Bacteria</taxon>
        <taxon>Bacillati</taxon>
        <taxon>Actinomycetota</taxon>
        <taxon>Actinomycetes</taxon>
        <taxon>Micrococcales</taxon>
        <taxon>Brevibacteriaceae</taxon>
        <taxon>Saxibacter</taxon>
    </lineage>
</organism>
<dbReference type="EMBL" id="CP090958">
    <property type="protein sequence ID" value="WGW11611.1"/>
    <property type="molecule type" value="Genomic_DNA"/>
</dbReference>
<dbReference type="Gene3D" id="1.20.1290.10">
    <property type="entry name" value="AhpD-like"/>
    <property type="match status" value="1"/>
</dbReference>
<sequence length="203" mass="22137">MTGTPDIIDALAGITPGSVLDELRAHRLDVRDNAQQSYLALFEPDDDAGFSIPERFLIAAFVVGLHGESAASEFYRAELGARATAETTEAIGSEIDRGSTSGPYGTYREPGLAQESRPGPAFRISDPGRQTFGDRISAGLEHAHHLVFHPRDSRPELLDQLLRAGWTTTQIVTLSQEVAFLTFQIRVVHGLRQLADKRKVSAV</sequence>
<gene>
    <name evidence="1" type="ORF">LWF01_16190</name>
</gene>
<evidence type="ECO:0000313" key="2">
    <source>
        <dbReference type="Proteomes" id="UP001209083"/>
    </source>
</evidence>
<dbReference type="RefSeq" id="WP_349638401.1">
    <property type="nucleotide sequence ID" value="NZ_CP090958.1"/>
</dbReference>
<keyword evidence="2" id="KW-1185">Reference proteome</keyword>
<proteinExistence type="predicted"/>
<dbReference type="NCBIfam" id="TIGR04029">
    <property type="entry name" value="CMD_Avi_7170"/>
    <property type="match status" value="1"/>
</dbReference>
<dbReference type="InterPro" id="IPR029032">
    <property type="entry name" value="AhpD-like"/>
</dbReference>
<protein>
    <submittedName>
        <fullName evidence="1">CMD domain protein</fullName>
    </submittedName>
</protein>
<dbReference type="InterPro" id="IPR023982">
    <property type="entry name" value="CHP04029_CMD-like"/>
</dbReference>
<dbReference type="SUPFAM" id="SSF69118">
    <property type="entry name" value="AhpD-like"/>
    <property type="match status" value="1"/>
</dbReference>
<reference evidence="1 2" key="1">
    <citation type="submission" date="2023-05" db="EMBL/GenBank/DDBJ databases">
        <title>Lithophilousrod everest ZFBP1038 complete genpme.</title>
        <authorList>
            <person name="Tian M."/>
        </authorList>
    </citation>
    <scope>NUCLEOTIDE SEQUENCE [LARGE SCALE GENOMIC DNA]</scope>
    <source>
        <strain evidence="1 2">ZFBP1038</strain>
    </source>
</reference>